<comment type="caution">
    <text evidence="2">The sequence shown here is derived from an EMBL/GenBank/DDBJ whole genome shotgun (WGS) entry which is preliminary data.</text>
</comment>
<accession>A0A8J3HZA1</accession>
<reference evidence="2" key="1">
    <citation type="submission" date="2020-10" db="EMBL/GenBank/DDBJ databases">
        <title>Taxonomic study of unclassified bacteria belonging to the class Ktedonobacteria.</title>
        <authorList>
            <person name="Yabe S."/>
            <person name="Wang C.M."/>
            <person name="Zheng Y."/>
            <person name="Sakai Y."/>
            <person name="Cavaletti L."/>
            <person name="Monciardini P."/>
            <person name="Donadio S."/>
        </authorList>
    </citation>
    <scope>NUCLEOTIDE SEQUENCE</scope>
    <source>
        <strain evidence="2">SOSP1-1</strain>
    </source>
</reference>
<gene>
    <name evidence="2" type="ORF">KSX_20380</name>
</gene>
<protein>
    <submittedName>
        <fullName evidence="2">Uncharacterized protein</fullName>
    </submittedName>
</protein>
<name>A0A8J3HZA1_9CHLR</name>
<organism evidence="2 3">
    <name type="scientific">Ktedonospora formicarum</name>
    <dbReference type="NCBI Taxonomy" id="2778364"/>
    <lineage>
        <taxon>Bacteria</taxon>
        <taxon>Bacillati</taxon>
        <taxon>Chloroflexota</taxon>
        <taxon>Ktedonobacteria</taxon>
        <taxon>Ktedonobacterales</taxon>
        <taxon>Ktedonobacteraceae</taxon>
        <taxon>Ktedonospora</taxon>
    </lineage>
</organism>
<evidence type="ECO:0000313" key="2">
    <source>
        <dbReference type="EMBL" id="GHO43875.1"/>
    </source>
</evidence>
<dbReference type="AlphaFoldDB" id="A0A8J3HZA1"/>
<feature type="region of interest" description="Disordered" evidence="1">
    <location>
        <begin position="15"/>
        <end position="52"/>
    </location>
</feature>
<proteinExistence type="predicted"/>
<sequence>MFDIEQGRRTERLSVRLTSSAAQRRLTESGSTAQTRIPVVPGRIINTQTDTQTNTNRLPTIAAKANYSLNKMQLKIVENKVLFRVQSQTTLLPVYHIGHGML</sequence>
<feature type="compositionally biased region" description="Polar residues" evidence="1">
    <location>
        <begin position="16"/>
        <end position="35"/>
    </location>
</feature>
<evidence type="ECO:0000256" key="1">
    <source>
        <dbReference type="SAM" id="MobiDB-lite"/>
    </source>
</evidence>
<keyword evidence="3" id="KW-1185">Reference proteome</keyword>
<dbReference type="EMBL" id="BNJF01000001">
    <property type="protein sequence ID" value="GHO43875.1"/>
    <property type="molecule type" value="Genomic_DNA"/>
</dbReference>
<evidence type="ECO:0000313" key="3">
    <source>
        <dbReference type="Proteomes" id="UP000612362"/>
    </source>
</evidence>
<dbReference type="Proteomes" id="UP000612362">
    <property type="component" value="Unassembled WGS sequence"/>
</dbReference>